<gene>
    <name evidence="3" type="primary">LOC103519421</name>
</gene>
<accession>A0A1S3DIR4</accession>
<dbReference type="GeneID" id="103519421"/>
<dbReference type="Proteomes" id="UP000079169">
    <property type="component" value="Unplaced"/>
</dbReference>
<evidence type="ECO:0000313" key="3">
    <source>
        <dbReference type="RefSeq" id="XP_008482727.1"/>
    </source>
</evidence>
<dbReference type="RefSeq" id="XP_008482727.1">
    <property type="nucleotide sequence ID" value="XM_008484505.1"/>
</dbReference>
<reference evidence="3" key="1">
    <citation type="submission" date="2025-08" db="UniProtKB">
        <authorList>
            <consortium name="RefSeq"/>
        </authorList>
    </citation>
    <scope>IDENTIFICATION</scope>
</reference>
<evidence type="ECO:0000313" key="2">
    <source>
        <dbReference type="Proteomes" id="UP000079169"/>
    </source>
</evidence>
<feature type="region of interest" description="Disordered" evidence="1">
    <location>
        <begin position="75"/>
        <end position="176"/>
    </location>
</feature>
<organism evidence="2 3">
    <name type="scientific">Diaphorina citri</name>
    <name type="common">Asian citrus psyllid</name>
    <dbReference type="NCBI Taxonomy" id="121845"/>
    <lineage>
        <taxon>Eukaryota</taxon>
        <taxon>Metazoa</taxon>
        <taxon>Ecdysozoa</taxon>
        <taxon>Arthropoda</taxon>
        <taxon>Hexapoda</taxon>
        <taxon>Insecta</taxon>
        <taxon>Pterygota</taxon>
        <taxon>Neoptera</taxon>
        <taxon>Paraneoptera</taxon>
        <taxon>Hemiptera</taxon>
        <taxon>Sternorrhyncha</taxon>
        <taxon>Psylloidea</taxon>
        <taxon>Psyllidae</taxon>
        <taxon>Diaphorininae</taxon>
        <taxon>Diaphorina</taxon>
    </lineage>
</organism>
<name>A0A1S3DIR4_DIACI</name>
<keyword evidence="2" id="KW-1185">Reference proteome</keyword>
<sequence>MDQSKILRIYGDILPKKSYDNGTIVPTTEKLHVKHYSNSKINNYLYKIQKNEWFERNREEVTPKTISEVNNLFNQNNQNGDWAPTEANLHPHWGTNTDQERPSHGQDTGWNAPDDSDDSFYSSTTESPRVRVNHHKNKKRQDSSYYNTEDNGQTNKKSSDWSSQVNNFVTTPQEPRPQYSTIKYKQHKTKYENLAHEGKNNVKNIFDDWSTPRSMSAYSEWLTTPETYTTPNSKPNWVSSEPSNNWSPAHQESNWVTITTPKPAAEHLSTSGPDLDEFIARQENRYKKYNSLYSGVNSYGDLSQDILTQPRDYRQTPNSNSNYNPNILKDQFDIPPNIQSYDPYSEYQDYSSSTSFNPYSSTDNFVSSTTKRPSFKENNHNNNNFQTIYRPQGPSLNNVNFENNNRFIRNNFNEQNKRPSDFGEPETVIENKYQTTLKKHFDNTINLYESQITQEPISSF</sequence>
<dbReference type="KEGG" id="dci:103519421"/>
<dbReference type="PaxDb" id="121845-A0A1S3DIR4"/>
<proteinExistence type="predicted"/>
<evidence type="ECO:0000256" key="1">
    <source>
        <dbReference type="SAM" id="MobiDB-lite"/>
    </source>
</evidence>
<protein>
    <submittedName>
        <fullName evidence="3">GATA zinc finger domain-containing protein 14-like</fullName>
    </submittedName>
</protein>
<dbReference type="AlphaFoldDB" id="A0A1S3DIR4"/>
<feature type="compositionally biased region" description="Polar residues" evidence="1">
    <location>
        <begin position="143"/>
        <end position="176"/>
    </location>
</feature>